<dbReference type="PANTHER" id="PTHR11895:SF151">
    <property type="entry name" value="GLUTAMYL-TRNA(GLN) AMIDOTRANSFERASE SUBUNIT A"/>
    <property type="match status" value="1"/>
</dbReference>
<feature type="domain" description="Amidase" evidence="1">
    <location>
        <begin position="25"/>
        <end position="411"/>
    </location>
</feature>
<reference evidence="2 3" key="1">
    <citation type="submission" date="2023-10" db="EMBL/GenBank/DDBJ databases">
        <title>Microbacterium xanthum sp. nov., isolated from seaweed.</title>
        <authorList>
            <person name="Lee S.D."/>
        </authorList>
    </citation>
    <scope>NUCLEOTIDE SEQUENCE [LARGE SCALE GENOMIC DNA]</scope>
    <source>
        <strain evidence="2 3">KCTC 19124</strain>
    </source>
</reference>
<keyword evidence="3" id="KW-1185">Reference proteome</keyword>
<gene>
    <name evidence="2" type="ORF">R2Q92_03730</name>
</gene>
<evidence type="ECO:0000313" key="2">
    <source>
        <dbReference type="EMBL" id="MDZ8160932.1"/>
    </source>
</evidence>
<dbReference type="RefSeq" id="WP_194423605.1">
    <property type="nucleotide sequence ID" value="NZ_BAAAPT010000001.1"/>
</dbReference>
<evidence type="ECO:0000259" key="1">
    <source>
        <dbReference type="Pfam" id="PF01425"/>
    </source>
</evidence>
<protein>
    <submittedName>
        <fullName evidence="2">Amidase</fullName>
    </submittedName>
</protein>
<dbReference type="InterPro" id="IPR023631">
    <property type="entry name" value="Amidase_dom"/>
</dbReference>
<dbReference type="Pfam" id="PF01425">
    <property type="entry name" value="Amidase"/>
    <property type="match status" value="1"/>
</dbReference>
<dbReference type="PANTHER" id="PTHR11895">
    <property type="entry name" value="TRANSAMIDASE"/>
    <property type="match status" value="1"/>
</dbReference>
<evidence type="ECO:0000313" key="3">
    <source>
        <dbReference type="Proteomes" id="UP001291912"/>
    </source>
</evidence>
<sequence>MSVAHQRAVLRPWTGPTGATRYARESAERIDRYEPEVRAFTHHDTARLRTVEDDRGGALGGMPVAVKEIIDSADHPTEWGSARARGRRPARNADVVQRLVDAGATVVGMTTSTPFACGTTTPTRNPHALGHTPGGSSAGSGAAVGAGFVPVALATQTGASTIRPASYCGAYGLKPTHGRYPMGGVHPVAETLDDVGLIAASLQDIDRVDAVLTGHAAPDPRPLLAELRIGWVVLDGGDEAGPAAWHALELARRRLADAGARPLTGAADDALAAFQSLVPGSTERMFDLFAAQAARHISPHLAPPDPETDPRLTELVRRAGSLTDAQITEAHELRRRLREAHARLAGAVDVVATLSTTGPAPVGHARTGSRTMPATASYLGIPSVSLPVLAVDGLPLGLQLLGADGEDRRLLAAAHTIDSALRGDPFPLSARTDRQGSTS</sequence>
<organism evidence="2 3">
    <name type="scientific">Microbacterium aquimaris</name>
    <dbReference type="NCBI Taxonomy" id="459816"/>
    <lineage>
        <taxon>Bacteria</taxon>
        <taxon>Bacillati</taxon>
        <taxon>Actinomycetota</taxon>
        <taxon>Actinomycetes</taxon>
        <taxon>Micrococcales</taxon>
        <taxon>Microbacteriaceae</taxon>
        <taxon>Microbacterium</taxon>
    </lineage>
</organism>
<comment type="caution">
    <text evidence="2">The sequence shown here is derived from an EMBL/GenBank/DDBJ whole genome shotgun (WGS) entry which is preliminary data.</text>
</comment>
<name>A0ABU5N4T3_9MICO</name>
<dbReference type="InterPro" id="IPR000120">
    <property type="entry name" value="Amidase"/>
</dbReference>
<proteinExistence type="predicted"/>
<dbReference type="EMBL" id="JAWJYN010000001">
    <property type="protein sequence ID" value="MDZ8160932.1"/>
    <property type="molecule type" value="Genomic_DNA"/>
</dbReference>
<dbReference type="Gene3D" id="3.90.1300.10">
    <property type="entry name" value="Amidase signature (AS) domain"/>
    <property type="match status" value="1"/>
</dbReference>
<dbReference type="SUPFAM" id="SSF75304">
    <property type="entry name" value="Amidase signature (AS) enzymes"/>
    <property type="match status" value="1"/>
</dbReference>
<dbReference type="InterPro" id="IPR036928">
    <property type="entry name" value="AS_sf"/>
</dbReference>
<accession>A0ABU5N4T3</accession>
<dbReference type="Proteomes" id="UP001291912">
    <property type="component" value="Unassembled WGS sequence"/>
</dbReference>